<evidence type="ECO:0000259" key="5">
    <source>
        <dbReference type="Pfam" id="PF12146"/>
    </source>
</evidence>
<dbReference type="InterPro" id="IPR012354">
    <property type="entry name" value="Esterase_lipase"/>
</dbReference>
<dbReference type="OrthoDB" id="9786110at2"/>
<gene>
    <name evidence="6" type="ORF">DFJ64_0220</name>
</gene>
<feature type="active site" description="Charge relay system" evidence="2">
    <location>
        <position position="224"/>
    </location>
</feature>
<evidence type="ECO:0000256" key="4">
    <source>
        <dbReference type="PIRSR" id="PIRSR017388-3"/>
    </source>
</evidence>
<feature type="binding site" evidence="3">
    <location>
        <position position="25"/>
    </location>
    <ligand>
        <name>substrate</name>
    </ligand>
</feature>
<name>A0A3D9V9M0_THECX</name>
<dbReference type="GO" id="GO:0052689">
    <property type="term" value="F:carboxylic ester hydrolase activity"/>
    <property type="evidence" value="ECO:0007669"/>
    <property type="project" value="InterPro"/>
</dbReference>
<comment type="caution">
    <text evidence="6">The sequence shown here is derived from an EMBL/GenBank/DDBJ whole genome shotgun (WGS) entry which is preliminary data.</text>
</comment>
<sequence length="258" mass="28545">MRVQPFAEPLDAGSGRTGVLLCHGFTGSPHSMRPWGTYLVDHGLRVVVPRLPGHGTTWQDLNRTGWQDWYVAVERALLRLRDECDHVVVGGQSMGACLALRLAQTHPSAVHGLMLVNPALWSRDPRLLVLPVLHRVVPSLAAIGHDIHKPGVHEGAYDRTPLSALYSLTRLWRIVAADLPKVTQPLLVFRSLQDHVLDGSSLRLLRSRVGSREIEEHALPDSYHVATLDYDAPTIFEVSRGFVERVCRRAAGARAAGR</sequence>
<dbReference type="EMBL" id="QTUC01000001">
    <property type="protein sequence ID" value="REF34854.1"/>
    <property type="molecule type" value="Genomic_DNA"/>
</dbReference>
<dbReference type="Pfam" id="PF12146">
    <property type="entry name" value="Hydrolase_4"/>
    <property type="match status" value="1"/>
</dbReference>
<dbReference type="PIRSF" id="PIRSF017388">
    <property type="entry name" value="Esterase_lipase"/>
    <property type="match status" value="1"/>
</dbReference>
<dbReference type="RefSeq" id="WP_115848743.1">
    <property type="nucleotide sequence ID" value="NZ_QTUC01000001.1"/>
</dbReference>
<evidence type="ECO:0000313" key="7">
    <source>
        <dbReference type="Proteomes" id="UP000256485"/>
    </source>
</evidence>
<reference evidence="6 7" key="1">
    <citation type="submission" date="2018-08" db="EMBL/GenBank/DDBJ databases">
        <title>Sequencing the genomes of 1000 actinobacteria strains.</title>
        <authorList>
            <person name="Klenk H.-P."/>
        </authorList>
    </citation>
    <scope>NUCLEOTIDE SEQUENCE [LARGE SCALE GENOMIC DNA]</scope>
    <source>
        <strain evidence="6 7">DSM 22891</strain>
    </source>
</reference>
<dbReference type="InterPro" id="IPR050266">
    <property type="entry name" value="AB_hydrolase_sf"/>
</dbReference>
<dbReference type="PANTHER" id="PTHR43798">
    <property type="entry name" value="MONOACYLGLYCEROL LIPASE"/>
    <property type="match status" value="1"/>
</dbReference>
<protein>
    <submittedName>
        <fullName evidence="6">Carboxylesterase</fullName>
    </submittedName>
</protein>
<dbReference type="SUPFAM" id="SSF53474">
    <property type="entry name" value="alpha/beta-Hydrolases"/>
    <property type="match status" value="1"/>
</dbReference>
<keyword evidence="7" id="KW-1185">Reference proteome</keyword>
<feature type="active site" description="Charge relay system" evidence="2">
    <location>
        <position position="194"/>
    </location>
</feature>
<feature type="domain" description="Serine aminopeptidase S33" evidence="5">
    <location>
        <begin position="17"/>
        <end position="227"/>
    </location>
</feature>
<evidence type="ECO:0000256" key="2">
    <source>
        <dbReference type="PIRSR" id="PIRSR017388-1"/>
    </source>
</evidence>
<feature type="binding site" evidence="3">
    <location>
        <position position="94"/>
    </location>
    <ligand>
        <name>substrate</name>
    </ligand>
</feature>
<dbReference type="Proteomes" id="UP000256485">
    <property type="component" value="Unassembled WGS sequence"/>
</dbReference>
<organism evidence="6 7">
    <name type="scientific">Thermasporomyces composti</name>
    <dbReference type="NCBI Taxonomy" id="696763"/>
    <lineage>
        <taxon>Bacteria</taxon>
        <taxon>Bacillati</taxon>
        <taxon>Actinomycetota</taxon>
        <taxon>Actinomycetes</taxon>
        <taxon>Propionibacteriales</taxon>
        <taxon>Nocardioidaceae</taxon>
        <taxon>Thermasporomyces</taxon>
    </lineage>
</organism>
<proteinExistence type="predicted"/>
<evidence type="ECO:0000256" key="3">
    <source>
        <dbReference type="PIRSR" id="PIRSR017388-2"/>
    </source>
</evidence>
<dbReference type="AlphaFoldDB" id="A0A3D9V9M0"/>
<feature type="site" description="Important for substrate specificity" evidence="4">
    <location>
        <position position="143"/>
    </location>
</feature>
<dbReference type="InterPro" id="IPR029058">
    <property type="entry name" value="AB_hydrolase_fold"/>
</dbReference>
<dbReference type="InterPro" id="IPR022742">
    <property type="entry name" value="Hydrolase_4"/>
</dbReference>
<feature type="active site" description="Nucleophile" evidence="2">
    <location>
        <position position="93"/>
    </location>
</feature>
<dbReference type="PANTHER" id="PTHR43798:SF31">
    <property type="entry name" value="AB HYDROLASE SUPERFAMILY PROTEIN YCLE"/>
    <property type="match status" value="1"/>
</dbReference>
<evidence type="ECO:0000256" key="1">
    <source>
        <dbReference type="ARBA" id="ARBA00022801"/>
    </source>
</evidence>
<evidence type="ECO:0000313" key="6">
    <source>
        <dbReference type="EMBL" id="REF34854.1"/>
    </source>
</evidence>
<dbReference type="Gene3D" id="3.40.50.1820">
    <property type="entry name" value="alpha/beta hydrolase"/>
    <property type="match status" value="1"/>
</dbReference>
<keyword evidence="1" id="KW-0378">Hydrolase</keyword>
<accession>A0A3D9V9M0</accession>
<dbReference type="GO" id="GO:0016020">
    <property type="term" value="C:membrane"/>
    <property type="evidence" value="ECO:0007669"/>
    <property type="project" value="TreeGrafter"/>
</dbReference>